<reference evidence="1" key="1">
    <citation type="submission" date="2019-08" db="EMBL/GenBank/DDBJ databases">
        <authorList>
            <person name="Kucharzyk K."/>
            <person name="Murdoch R.W."/>
            <person name="Higgins S."/>
            <person name="Loffler F."/>
        </authorList>
    </citation>
    <scope>NUCLEOTIDE SEQUENCE</scope>
</reference>
<dbReference type="AlphaFoldDB" id="A0A644XPF1"/>
<proteinExistence type="predicted"/>
<evidence type="ECO:0000313" key="1">
    <source>
        <dbReference type="EMBL" id="MPM18076.1"/>
    </source>
</evidence>
<organism evidence="1">
    <name type="scientific">bioreactor metagenome</name>
    <dbReference type="NCBI Taxonomy" id="1076179"/>
    <lineage>
        <taxon>unclassified sequences</taxon>
        <taxon>metagenomes</taxon>
        <taxon>ecological metagenomes</taxon>
    </lineage>
</organism>
<protein>
    <submittedName>
        <fullName evidence="1">Uncharacterized protein</fullName>
    </submittedName>
</protein>
<name>A0A644XPF1_9ZZZZ</name>
<sequence>MPDKQIADYLRQYCKGEYRAVTSRELKTIFGIRSRELRGIVNRLRGGVPICSAKFGYFYAGNEQELSRTIQQLTSRIKKIAAARRGLISAQALITDDGQTRLPLEGGDSP</sequence>
<comment type="caution">
    <text evidence="1">The sequence shown here is derived from an EMBL/GenBank/DDBJ whole genome shotgun (WGS) entry which is preliminary data.</text>
</comment>
<dbReference type="EMBL" id="VSSQ01002916">
    <property type="protein sequence ID" value="MPM18076.1"/>
    <property type="molecule type" value="Genomic_DNA"/>
</dbReference>
<accession>A0A644XPF1</accession>
<gene>
    <name evidence="1" type="ORF">SDC9_64482</name>
</gene>